<feature type="compositionally biased region" description="Basic residues" evidence="1">
    <location>
        <begin position="24"/>
        <end position="34"/>
    </location>
</feature>
<feature type="compositionally biased region" description="Basic and acidic residues" evidence="1">
    <location>
        <begin position="1"/>
        <end position="17"/>
    </location>
</feature>
<dbReference type="Proteomes" id="UP001347796">
    <property type="component" value="Unassembled WGS sequence"/>
</dbReference>
<gene>
    <name evidence="2" type="ORF">SNE40_000742</name>
</gene>
<evidence type="ECO:0000313" key="3">
    <source>
        <dbReference type="Proteomes" id="UP001347796"/>
    </source>
</evidence>
<evidence type="ECO:0000313" key="2">
    <source>
        <dbReference type="EMBL" id="KAK6195277.1"/>
    </source>
</evidence>
<organism evidence="2 3">
    <name type="scientific">Patella caerulea</name>
    <name type="common">Rayed Mediterranean limpet</name>
    <dbReference type="NCBI Taxonomy" id="87958"/>
    <lineage>
        <taxon>Eukaryota</taxon>
        <taxon>Metazoa</taxon>
        <taxon>Spiralia</taxon>
        <taxon>Lophotrochozoa</taxon>
        <taxon>Mollusca</taxon>
        <taxon>Gastropoda</taxon>
        <taxon>Patellogastropoda</taxon>
        <taxon>Patelloidea</taxon>
        <taxon>Patellidae</taxon>
        <taxon>Patella</taxon>
    </lineage>
</organism>
<feature type="region of interest" description="Disordered" evidence="1">
    <location>
        <begin position="1"/>
        <end position="177"/>
    </location>
</feature>
<evidence type="ECO:0000256" key="1">
    <source>
        <dbReference type="SAM" id="MobiDB-lite"/>
    </source>
</evidence>
<accession>A0AAN8KH54</accession>
<name>A0AAN8KH54_PATCE</name>
<protein>
    <submittedName>
        <fullName evidence="2">Uncharacterized protein</fullName>
    </submittedName>
</protein>
<dbReference type="Pfam" id="PF15375">
    <property type="entry name" value="FSAF1"/>
    <property type="match status" value="1"/>
</dbReference>
<feature type="compositionally biased region" description="Basic and acidic residues" evidence="1">
    <location>
        <begin position="35"/>
        <end position="50"/>
    </location>
</feature>
<keyword evidence="3" id="KW-1185">Reference proteome</keyword>
<reference evidence="2 3" key="1">
    <citation type="submission" date="2024-01" db="EMBL/GenBank/DDBJ databases">
        <title>The genome of the rayed Mediterranean limpet Patella caerulea (Linnaeus, 1758).</title>
        <authorList>
            <person name="Anh-Thu Weber A."/>
            <person name="Halstead-Nussloch G."/>
        </authorList>
    </citation>
    <scope>NUCLEOTIDE SEQUENCE [LARGE SCALE GENOMIC DNA]</scope>
    <source>
        <strain evidence="2">AATW-2023a</strain>
        <tissue evidence="2">Whole specimen</tissue>
    </source>
</reference>
<dbReference type="PANTHER" id="PTHR28366">
    <property type="entry name" value="CHROMOSOME 1 OPEN READING FRAME 131"/>
    <property type="match status" value="1"/>
</dbReference>
<dbReference type="EMBL" id="JAZGQO010000001">
    <property type="protein sequence ID" value="KAK6195277.1"/>
    <property type="molecule type" value="Genomic_DNA"/>
</dbReference>
<feature type="region of interest" description="Disordered" evidence="1">
    <location>
        <begin position="245"/>
        <end position="266"/>
    </location>
</feature>
<dbReference type="PANTHER" id="PTHR28366:SF1">
    <property type="entry name" value="CHROMOSOME 1 OPEN READING FRAME 131"/>
    <property type="match status" value="1"/>
</dbReference>
<dbReference type="AlphaFoldDB" id="A0AAN8KH54"/>
<dbReference type="InterPro" id="IPR052852">
    <property type="entry name" value="SSU_Processome_Comp"/>
</dbReference>
<comment type="caution">
    <text evidence="2">The sequence shown here is derived from an EMBL/GenBank/DDBJ whole genome shotgun (WGS) entry which is preliminary data.</text>
</comment>
<feature type="compositionally biased region" description="Basic residues" evidence="1">
    <location>
        <begin position="51"/>
        <end position="64"/>
    </location>
</feature>
<feature type="compositionally biased region" description="Basic and acidic residues" evidence="1">
    <location>
        <begin position="139"/>
        <end position="151"/>
    </location>
</feature>
<feature type="compositionally biased region" description="Basic and acidic residues" evidence="1">
    <location>
        <begin position="120"/>
        <end position="129"/>
    </location>
</feature>
<proteinExistence type="predicted"/>
<dbReference type="InterPro" id="IPR027973">
    <property type="entry name" value="FSAF1-like"/>
</dbReference>
<sequence length="291" mass="34426">MKPNTEEEILKKLHEFSEGIIGNKKTKNRKLSKPKTHEERSETQSEEYHARQNKNRKRKERRKRKLEENNSQVNEDESSSKKHSAVGDIVEMFGLNEKRTRSANDDISEEDNIQTLQSHEIVDRDELSSKTKMKKSKNKREEKEVYVFRDPRKTKKKKPVKEIEEVVEQPSTSANPIFDMDSAKFEVRKLGITGFEETKQEQSMVDLLVSLGAKPPKKKYVNYKEFQKQRKDEIIKDKEKREMDRKLGFRVNKGSHKKEKRDVNDISIRDGQVGRYDQGTQYIRKRDLKTR</sequence>